<proteinExistence type="inferred from homology"/>
<dbReference type="Gene3D" id="3.40.50.720">
    <property type="entry name" value="NAD(P)-binding Rossmann-like Domain"/>
    <property type="match status" value="1"/>
</dbReference>
<keyword evidence="5" id="KW-1185">Reference proteome</keyword>
<dbReference type="PANTHER" id="PTHR44196:SF2">
    <property type="entry name" value="SHORT-CHAIN DEHYDROGENASE-RELATED"/>
    <property type="match status" value="1"/>
</dbReference>
<dbReference type="RefSeq" id="WP_203110063.1">
    <property type="nucleotide sequence ID" value="NZ_JADOBG010000012.1"/>
</dbReference>
<comment type="similarity">
    <text evidence="1 3">Belongs to the short-chain dehydrogenases/reductases (SDR) family.</text>
</comment>
<reference evidence="4 5" key="1">
    <citation type="submission" date="2020-12" db="EMBL/GenBank/DDBJ databases">
        <title>WGS of Legionella: environmental sample.</title>
        <authorList>
            <person name="Cristino S."/>
            <person name="Girolamini L."/>
            <person name="Salaris S."/>
            <person name="Pascale M.R."/>
            <person name="Mazzotta M."/>
            <person name="Orsini M."/>
            <person name="Grottola A."/>
        </authorList>
    </citation>
    <scope>NUCLEOTIDE SEQUENCE [LARGE SCALE GENOMIC DNA]</scope>
    <source>
        <strain evidence="4 5">30cs62</strain>
    </source>
</reference>
<dbReference type="Pfam" id="PF00106">
    <property type="entry name" value="adh_short"/>
    <property type="match status" value="1"/>
</dbReference>
<name>A0ABS1W7M8_9GAMM</name>
<protein>
    <submittedName>
        <fullName evidence="4">SDR family oxidoreductase</fullName>
    </submittedName>
</protein>
<evidence type="ECO:0000256" key="2">
    <source>
        <dbReference type="ARBA" id="ARBA00023002"/>
    </source>
</evidence>
<dbReference type="CDD" id="cd05233">
    <property type="entry name" value="SDR_c"/>
    <property type="match status" value="1"/>
</dbReference>
<dbReference type="EMBL" id="JADWVN010000004">
    <property type="protein sequence ID" value="MBL7525349.1"/>
    <property type="molecule type" value="Genomic_DNA"/>
</dbReference>
<evidence type="ECO:0000313" key="5">
    <source>
        <dbReference type="Proteomes" id="UP000809910"/>
    </source>
</evidence>
<dbReference type="PRINTS" id="PR00081">
    <property type="entry name" value="GDHRDH"/>
</dbReference>
<dbReference type="InterPro" id="IPR036291">
    <property type="entry name" value="NAD(P)-bd_dom_sf"/>
</dbReference>
<dbReference type="SUPFAM" id="SSF51735">
    <property type="entry name" value="NAD(P)-binding Rossmann-fold domains"/>
    <property type="match status" value="1"/>
</dbReference>
<evidence type="ECO:0000256" key="1">
    <source>
        <dbReference type="ARBA" id="ARBA00006484"/>
    </source>
</evidence>
<accession>A0ABS1W7M8</accession>
<dbReference type="InterPro" id="IPR002347">
    <property type="entry name" value="SDR_fam"/>
</dbReference>
<dbReference type="Proteomes" id="UP000809910">
    <property type="component" value="Unassembled WGS sequence"/>
</dbReference>
<comment type="caution">
    <text evidence="4">The sequence shown here is derived from an EMBL/GenBank/DDBJ whole genome shotgun (WGS) entry which is preliminary data.</text>
</comment>
<dbReference type="PRINTS" id="PR00080">
    <property type="entry name" value="SDRFAMILY"/>
</dbReference>
<sequence length="263" mass="28550">MMTLVTGASKGIGLCLAREFAQHGHDLMLVARDETRLKEICNEFHEQYQVKVAYTVCDLSKSGSAVNLYNELESRGVEINCLVNNAGIGYMGSFAEMGIDKLDELIQINMVSPSELTQCYLGDFVARNGGSILQVSSTAAFQPGPYMAAYYASKSYLASLSHAIAYELKDSNVSLSILCPGATRTSFFLSAGMENSMLERGYTGMLSPEKVAKIAYKGLMRKKLYIIPGVMNKSLANLAAISPKKIAAALAAYFHHKPDDPAN</sequence>
<evidence type="ECO:0000313" key="4">
    <source>
        <dbReference type="EMBL" id="MBL7525349.1"/>
    </source>
</evidence>
<evidence type="ECO:0000256" key="3">
    <source>
        <dbReference type="RuleBase" id="RU000363"/>
    </source>
</evidence>
<dbReference type="PANTHER" id="PTHR44196">
    <property type="entry name" value="DEHYDROGENASE/REDUCTASE SDR FAMILY MEMBER 7B"/>
    <property type="match status" value="1"/>
</dbReference>
<organism evidence="4 5">
    <name type="scientific">Legionella bononiensis</name>
    <dbReference type="NCBI Taxonomy" id="2793102"/>
    <lineage>
        <taxon>Bacteria</taxon>
        <taxon>Pseudomonadati</taxon>
        <taxon>Pseudomonadota</taxon>
        <taxon>Gammaproteobacteria</taxon>
        <taxon>Legionellales</taxon>
        <taxon>Legionellaceae</taxon>
        <taxon>Legionella</taxon>
    </lineage>
</organism>
<keyword evidence="2" id="KW-0560">Oxidoreductase</keyword>
<dbReference type="PIRSF" id="PIRSF000126">
    <property type="entry name" value="11-beta-HSD1"/>
    <property type="match status" value="1"/>
</dbReference>
<gene>
    <name evidence="4" type="ORF">I5282_02030</name>
</gene>